<keyword evidence="3 6" id="KW-0812">Transmembrane</keyword>
<reference evidence="8" key="1">
    <citation type="submission" date="2021-01" db="EMBL/GenBank/DDBJ databases">
        <authorList>
            <consortium name="Genoscope - CEA"/>
            <person name="William W."/>
        </authorList>
    </citation>
    <scope>NUCLEOTIDE SEQUENCE</scope>
</reference>
<keyword evidence="2" id="KW-0813">Transport</keyword>
<name>A0A8S1NUW9_PARPR</name>
<feature type="transmembrane region" description="Helical" evidence="6">
    <location>
        <begin position="529"/>
        <end position="551"/>
    </location>
</feature>
<feature type="transmembrane region" description="Helical" evidence="6">
    <location>
        <begin position="44"/>
        <end position="63"/>
    </location>
</feature>
<dbReference type="CDD" id="cd06174">
    <property type="entry name" value="MFS"/>
    <property type="match status" value="1"/>
</dbReference>
<feature type="transmembrane region" description="Helical" evidence="6">
    <location>
        <begin position="94"/>
        <end position="116"/>
    </location>
</feature>
<gene>
    <name evidence="8" type="ORF">PPRIM_AZ9-3.1.T1030079</name>
</gene>
<dbReference type="GO" id="GO:0016020">
    <property type="term" value="C:membrane"/>
    <property type="evidence" value="ECO:0007669"/>
    <property type="project" value="UniProtKB-SubCell"/>
</dbReference>
<evidence type="ECO:0000256" key="3">
    <source>
        <dbReference type="ARBA" id="ARBA00022692"/>
    </source>
</evidence>
<feature type="transmembrane region" description="Helical" evidence="6">
    <location>
        <begin position="394"/>
        <end position="412"/>
    </location>
</feature>
<keyword evidence="5 6" id="KW-0472">Membrane</keyword>
<dbReference type="AlphaFoldDB" id="A0A8S1NUW9"/>
<dbReference type="GO" id="GO:0022857">
    <property type="term" value="F:transmembrane transporter activity"/>
    <property type="evidence" value="ECO:0007669"/>
    <property type="project" value="InterPro"/>
</dbReference>
<dbReference type="PANTHER" id="PTHR23506:SF26">
    <property type="entry name" value="MFS-TYPE TRANSPORTER SLC18B1"/>
    <property type="match status" value="1"/>
</dbReference>
<feature type="signal peptide" evidence="7">
    <location>
        <begin position="1"/>
        <end position="23"/>
    </location>
</feature>
<feature type="transmembrane region" description="Helical" evidence="6">
    <location>
        <begin position="70"/>
        <end position="88"/>
    </location>
</feature>
<keyword evidence="9" id="KW-1185">Reference proteome</keyword>
<dbReference type="InterPro" id="IPR011701">
    <property type="entry name" value="MFS"/>
</dbReference>
<comment type="caution">
    <text evidence="8">The sequence shown here is derived from an EMBL/GenBank/DDBJ whole genome shotgun (WGS) entry which is preliminary data.</text>
</comment>
<evidence type="ECO:0000256" key="6">
    <source>
        <dbReference type="SAM" id="Phobius"/>
    </source>
</evidence>
<keyword evidence="4 6" id="KW-1133">Transmembrane helix</keyword>
<protein>
    <recommendedName>
        <fullName evidence="10">Major facilitator superfamily (MFS) profile domain-containing protein</fullName>
    </recommendedName>
</protein>
<evidence type="ECO:0000256" key="2">
    <source>
        <dbReference type="ARBA" id="ARBA00022448"/>
    </source>
</evidence>
<dbReference type="Pfam" id="PF07690">
    <property type="entry name" value="MFS_1"/>
    <property type="match status" value="1"/>
</dbReference>
<feature type="transmembrane region" description="Helical" evidence="6">
    <location>
        <begin position="486"/>
        <end position="508"/>
    </location>
</feature>
<comment type="subcellular location">
    <subcellularLocation>
        <location evidence="1">Membrane</location>
        <topology evidence="1">Multi-pass membrane protein</topology>
    </subcellularLocation>
</comment>
<organism evidence="8 9">
    <name type="scientific">Paramecium primaurelia</name>
    <dbReference type="NCBI Taxonomy" id="5886"/>
    <lineage>
        <taxon>Eukaryota</taxon>
        <taxon>Sar</taxon>
        <taxon>Alveolata</taxon>
        <taxon>Ciliophora</taxon>
        <taxon>Intramacronucleata</taxon>
        <taxon>Oligohymenophorea</taxon>
        <taxon>Peniculida</taxon>
        <taxon>Parameciidae</taxon>
        <taxon>Paramecium</taxon>
    </lineage>
</organism>
<feature type="transmembrane region" description="Helical" evidence="6">
    <location>
        <begin position="432"/>
        <end position="451"/>
    </location>
</feature>
<dbReference type="EMBL" id="CAJJDM010000106">
    <property type="protein sequence ID" value="CAD8097147.1"/>
    <property type="molecule type" value="Genomic_DNA"/>
</dbReference>
<evidence type="ECO:0000256" key="4">
    <source>
        <dbReference type="ARBA" id="ARBA00022989"/>
    </source>
</evidence>
<evidence type="ECO:0000256" key="5">
    <source>
        <dbReference type="ARBA" id="ARBA00023136"/>
    </source>
</evidence>
<evidence type="ECO:0008006" key="10">
    <source>
        <dbReference type="Google" id="ProtNLM"/>
    </source>
</evidence>
<accession>A0A8S1NUW9</accession>
<sequence>MQLQITLFLILFDLVAISDSVYTALLPYFSPVASEKGFTETEIGIMLAFYPIGSVIATPFVSMCSSKRKAILIGLIQSSIATIGMGVSKFSEGSLFFALSCIFRVIIGSGASFLLIPSYAALPILFKEDVTQKIAVLEMGHCAGRLTSTGFFTMIAQLISFDTYQLPCYGLATIYVISFLVTYKYFYLPEVPEGISPKKKQNEQRRPSINQNNPINIITKTQTITPIEVIVQNDNSLIQQNEDLNQSQQQLKPNEILNQSIQNVDNMEGQLQRHDTTMQTLEVPQINGMRKSSSSGGEDRSCEEDSLNVKKAINKWQTQIRQIIKQKREGKQIAIPDSPKINNSQQMNHLSLFESGNKMQNSTQLEVLQEQEEITEEDSKLEVKDYIDIFKNKSLQVTFIFFFWLSALENGLRPFLANELGVFYGLTEYNISYLFMIPIFTYLLSAILVARQTYFQEQTLFKVGMWILGISFFFYCPTVFKLPHSIGFILFGEFIRGISLGIGCSLFIPNISDSCIDKVGICKANLIGANLYQFGWSLGDIFGPIICGAFVEKIGYEMTTLCSGFVIIVFIIIYLIFRKNKSRTVQVISTQDISKKVPQNNNA</sequence>
<dbReference type="OMA" id="CIFRVII"/>
<feature type="transmembrane region" description="Helical" evidence="6">
    <location>
        <begin position="463"/>
        <end position="480"/>
    </location>
</feature>
<evidence type="ECO:0000313" key="9">
    <source>
        <dbReference type="Proteomes" id="UP000688137"/>
    </source>
</evidence>
<feature type="chain" id="PRO_5035843950" description="Major facilitator superfamily (MFS) profile domain-containing protein" evidence="7">
    <location>
        <begin position="24"/>
        <end position="603"/>
    </location>
</feature>
<evidence type="ECO:0000313" key="8">
    <source>
        <dbReference type="EMBL" id="CAD8097147.1"/>
    </source>
</evidence>
<feature type="transmembrane region" description="Helical" evidence="6">
    <location>
        <begin position="557"/>
        <end position="577"/>
    </location>
</feature>
<proteinExistence type="predicted"/>
<dbReference type="Proteomes" id="UP000688137">
    <property type="component" value="Unassembled WGS sequence"/>
</dbReference>
<dbReference type="InterPro" id="IPR050930">
    <property type="entry name" value="MFS_Vesicular_Transporter"/>
</dbReference>
<evidence type="ECO:0000256" key="7">
    <source>
        <dbReference type="SAM" id="SignalP"/>
    </source>
</evidence>
<dbReference type="PANTHER" id="PTHR23506">
    <property type="entry name" value="GH10249P"/>
    <property type="match status" value="1"/>
</dbReference>
<keyword evidence="7" id="KW-0732">Signal</keyword>
<evidence type="ECO:0000256" key="1">
    <source>
        <dbReference type="ARBA" id="ARBA00004141"/>
    </source>
</evidence>